<evidence type="ECO:0000256" key="4">
    <source>
        <dbReference type="ARBA" id="ARBA00022737"/>
    </source>
</evidence>
<feature type="region of interest" description="Disordered" evidence="12">
    <location>
        <begin position="1"/>
        <end position="48"/>
    </location>
</feature>
<evidence type="ECO:0000256" key="5">
    <source>
        <dbReference type="ARBA" id="ARBA00022771"/>
    </source>
</evidence>
<dbReference type="SUPFAM" id="SSF57667">
    <property type="entry name" value="beta-beta-alpha zinc fingers"/>
    <property type="match status" value="1"/>
</dbReference>
<reference evidence="14 15" key="1">
    <citation type="submission" date="2021-01" db="EMBL/GenBank/DDBJ databases">
        <title>Chromosome-level genome assembly of a human fungal pathogen reveals clustering of transcriptionally co-regulated genes.</title>
        <authorList>
            <person name="Voorhies M."/>
            <person name="Cohen S."/>
            <person name="Shea T.P."/>
            <person name="Petrus S."/>
            <person name="Munoz J.F."/>
            <person name="Poplawski S."/>
            <person name="Goldman W.E."/>
            <person name="Michael T."/>
            <person name="Cuomo C.A."/>
            <person name="Sil A."/>
            <person name="Beyhan S."/>
        </authorList>
    </citation>
    <scope>NUCLEOTIDE SEQUENCE [LARGE SCALE GENOMIC DNA]</scope>
    <source>
        <strain evidence="14 15">G184AR</strain>
    </source>
</reference>
<dbReference type="PROSITE" id="PS50157">
    <property type="entry name" value="ZINC_FINGER_C2H2_2"/>
    <property type="match status" value="1"/>
</dbReference>
<dbReference type="EMBL" id="JAEVHI010000004">
    <property type="protein sequence ID" value="KAG5294143.1"/>
    <property type="molecule type" value="Genomic_DNA"/>
</dbReference>
<evidence type="ECO:0000313" key="14">
    <source>
        <dbReference type="EMBL" id="KAG5294143.1"/>
    </source>
</evidence>
<dbReference type="VEuPathDB" id="FungiDB:I7I52_05691"/>
<keyword evidence="5 11" id="KW-0863">Zinc-finger</keyword>
<keyword evidence="6" id="KW-0862">Zinc</keyword>
<evidence type="ECO:0000256" key="6">
    <source>
        <dbReference type="ARBA" id="ARBA00022833"/>
    </source>
</evidence>
<dbReference type="InterPro" id="IPR036236">
    <property type="entry name" value="Znf_C2H2_sf"/>
</dbReference>
<evidence type="ECO:0000256" key="12">
    <source>
        <dbReference type="SAM" id="MobiDB-lite"/>
    </source>
</evidence>
<dbReference type="GO" id="GO:0008270">
    <property type="term" value="F:zinc ion binding"/>
    <property type="evidence" value="ECO:0007669"/>
    <property type="project" value="UniProtKB-KW"/>
</dbReference>
<accession>A0A8H7YQ24</accession>
<dbReference type="GO" id="GO:0005634">
    <property type="term" value="C:nucleus"/>
    <property type="evidence" value="ECO:0007669"/>
    <property type="project" value="UniProtKB-SubCell"/>
</dbReference>
<evidence type="ECO:0000256" key="10">
    <source>
        <dbReference type="ARBA" id="ARBA00023242"/>
    </source>
</evidence>
<proteinExistence type="inferred from homology"/>
<dbReference type="Gene3D" id="3.30.160.60">
    <property type="entry name" value="Classic Zinc Finger"/>
    <property type="match status" value="1"/>
</dbReference>
<keyword evidence="9" id="KW-0804">Transcription</keyword>
<protein>
    <submittedName>
        <fullName evidence="14">Oocyte zinc finger protein XlCOF7.1-like</fullName>
    </submittedName>
</protein>
<evidence type="ECO:0000256" key="2">
    <source>
        <dbReference type="ARBA" id="ARBA00006991"/>
    </source>
</evidence>
<dbReference type="InterPro" id="IPR013087">
    <property type="entry name" value="Znf_C2H2_type"/>
</dbReference>
<keyword evidence="3" id="KW-0479">Metal-binding</keyword>
<dbReference type="Proteomes" id="UP000670092">
    <property type="component" value="Unassembled WGS sequence"/>
</dbReference>
<comment type="similarity">
    <text evidence="2">Belongs to the krueppel C2H2-type zinc-finger protein family.</text>
</comment>
<evidence type="ECO:0000256" key="3">
    <source>
        <dbReference type="ARBA" id="ARBA00022723"/>
    </source>
</evidence>
<keyword evidence="7" id="KW-0805">Transcription regulation</keyword>
<evidence type="ECO:0000256" key="1">
    <source>
        <dbReference type="ARBA" id="ARBA00004123"/>
    </source>
</evidence>
<sequence>MGFLRSRVSILNDNKNPSFMVPDSRPWPSEAQNPSGIPCTPSPKSESPLLATTLSIKGSSNDTNINCLDKIASQNRERIHTHTGEKPFFCPECGNVFTQKSSLDKHLHNIHRRYT</sequence>
<keyword evidence="10" id="KW-0539">Nucleus</keyword>
<comment type="caution">
    <text evidence="14">The sequence shown here is derived from an EMBL/GenBank/DDBJ whole genome shotgun (WGS) entry which is preliminary data.</text>
</comment>
<dbReference type="AlphaFoldDB" id="A0A8H7YQ24"/>
<name>A0A8H7YQ24_AJECA</name>
<dbReference type="SMART" id="SM00355">
    <property type="entry name" value="ZnF_C2H2"/>
    <property type="match status" value="1"/>
</dbReference>
<evidence type="ECO:0000256" key="11">
    <source>
        <dbReference type="PROSITE-ProRule" id="PRU00042"/>
    </source>
</evidence>
<comment type="subcellular location">
    <subcellularLocation>
        <location evidence="1">Nucleus</location>
    </subcellularLocation>
</comment>
<organism evidence="14 15">
    <name type="scientific">Ajellomyces capsulatus</name>
    <name type="common">Darling's disease fungus</name>
    <name type="synonym">Histoplasma capsulatum</name>
    <dbReference type="NCBI Taxonomy" id="5037"/>
    <lineage>
        <taxon>Eukaryota</taxon>
        <taxon>Fungi</taxon>
        <taxon>Dikarya</taxon>
        <taxon>Ascomycota</taxon>
        <taxon>Pezizomycotina</taxon>
        <taxon>Eurotiomycetes</taxon>
        <taxon>Eurotiomycetidae</taxon>
        <taxon>Onygenales</taxon>
        <taxon>Ajellomycetaceae</taxon>
        <taxon>Histoplasma</taxon>
    </lineage>
</organism>
<evidence type="ECO:0000256" key="7">
    <source>
        <dbReference type="ARBA" id="ARBA00023015"/>
    </source>
</evidence>
<dbReference type="GO" id="GO:0003677">
    <property type="term" value="F:DNA binding"/>
    <property type="evidence" value="ECO:0007669"/>
    <property type="project" value="UniProtKB-KW"/>
</dbReference>
<keyword evidence="4" id="KW-0677">Repeat</keyword>
<feature type="domain" description="C2H2-type" evidence="13">
    <location>
        <begin position="88"/>
        <end position="115"/>
    </location>
</feature>
<evidence type="ECO:0000259" key="13">
    <source>
        <dbReference type="PROSITE" id="PS50157"/>
    </source>
</evidence>
<dbReference type="FunFam" id="3.30.160.60:FF:000508">
    <property type="entry name" value="Myeloid zinc finger 1"/>
    <property type="match status" value="1"/>
</dbReference>
<gene>
    <name evidence="14" type="ORF">I7I52_05691</name>
</gene>
<evidence type="ECO:0000256" key="8">
    <source>
        <dbReference type="ARBA" id="ARBA00023125"/>
    </source>
</evidence>
<dbReference type="OrthoDB" id="40579at2759"/>
<keyword evidence="8" id="KW-0238">DNA-binding</keyword>
<evidence type="ECO:0000313" key="15">
    <source>
        <dbReference type="Proteomes" id="UP000670092"/>
    </source>
</evidence>
<evidence type="ECO:0000256" key="9">
    <source>
        <dbReference type="ARBA" id="ARBA00023163"/>
    </source>
</evidence>
<dbReference type="PROSITE" id="PS00028">
    <property type="entry name" value="ZINC_FINGER_C2H2_1"/>
    <property type="match status" value="1"/>
</dbReference>
<dbReference type="GO" id="GO:0042802">
    <property type="term" value="F:identical protein binding"/>
    <property type="evidence" value="ECO:0007669"/>
    <property type="project" value="UniProtKB-ARBA"/>
</dbReference>